<dbReference type="PRINTS" id="PR00598">
    <property type="entry name" value="HTHMARR"/>
</dbReference>
<feature type="domain" description="HTH marR-type" evidence="4">
    <location>
        <begin position="1"/>
        <end position="115"/>
    </location>
</feature>
<reference evidence="5 6" key="1">
    <citation type="submission" date="2019-11" db="EMBL/GenBank/DDBJ databases">
        <title>Draft genome of Amycolatopsis RM579.</title>
        <authorList>
            <person name="Duangmal K."/>
            <person name="Mingma R."/>
        </authorList>
    </citation>
    <scope>NUCLEOTIDE SEQUENCE [LARGE SCALE GENOMIC DNA]</scope>
    <source>
        <strain evidence="5 6">RM579</strain>
    </source>
</reference>
<organism evidence="5 6">
    <name type="scientific">Amycolatopsis pithecellobii</name>
    <dbReference type="NCBI Taxonomy" id="664692"/>
    <lineage>
        <taxon>Bacteria</taxon>
        <taxon>Bacillati</taxon>
        <taxon>Actinomycetota</taxon>
        <taxon>Actinomycetes</taxon>
        <taxon>Pseudonocardiales</taxon>
        <taxon>Pseudonocardiaceae</taxon>
        <taxon>Amycolatopsis</taxon>
    </lineage>
</organism>
<keyword evidence="1" id="KW-0805">Transcription regulation</keyword>
<dbReference type="SMART" id="SM00347">
    <property type="entry name" value="HTH_MARR"/>
    <property type="match status" value="1"/>
</dbReference>
<dbReference type="AlphaFoldDB" id="A0A6N7YZE6"/>
<dbReference type="Gene3D" id="1.10.10.10">
    <property type="entry name" value="Winged helix-like DNA-binding domain superfamily/Winged helix DNA-binding domain"/>
    <property type="match status" value="1"/>
</dbReference>
<evidence type="ECO:0000313" key="6">
    <source>
        <dbReference type="Proteomes" id="UP000440096"/>
    </source>
</evidence>
<dbReference type="InterPro" id="IPR036390">
    <property type="entry name" value="WH_DNA-bd_sf"/>
</dbReference>
<proteinExistence type="predicted"/>
<dbReference type="GO" id="GO:0003677">
    <property type="term" value="F:DNA binding"/>
    <property type="evidence" value="ECO:0007669"/>
    <property type="project" value="UniProtKB-KW"/>
</dbReference>
<keyword evidence="3" id="KW-0804">Transcription</keyword>
<evidence type="ECO:0000256" key="2">
    <source>
        <dbReference type="ARBA" id="ARBA00023125"/>
    </source>
</evidence>
<dbReference type="InterPro" id="IPR000835">
    <property type="entry name" value="HTH_MarR-typ"/>
</dbReference>
<keyword evidence="6" id="KW-1185">Reference proteome</keyword>
<keyword evidence="2" id="KW-0238">DNA-binding</keyword>
<dbReference type="GO" id="GO:0003700">
    <property type="term" value="F:DNA-binding transcription factor activity"/>
    <property type="evidence" value="ECO:0007669"/>
    <property type="project" value="InterPro"/>
</dbReference>
<evidence type="ECO:0000256" key="3">
    <source>
        <dbReference type="ARBA" id="ARBA00023163"/>
    </source>
</evidence>
<dbReference type="Pfam" id="PF01047">
    <property type="entry name" value="MarR"/>
    <property type="match status" value="1"/>
</dbReference>
<evidence type="ECO:0000313" key="5">
    <source>
        <dbReference type="EMBL" id="MTD57298.1"/>
    </source>
</evidence>
<dbReference type="InterPro" id="IPR036388">
    <property type="entry name" value="WH-like_DNA-bd_sf"/>
</dbReference>
<dbReference type="PANTHER" id="PTHR42756:SF1">
    <property type="entry name" value="TRANSCRIPTIONAL REPRESSOR OF EMRAB OPERON"/>
    <property type="match status" value="1"/>
</dbReference>
<protein>
    <submittedName>
        <fullName evidence="5">MarR family transcriptional regulator</fullName>
    </submittedName>
</protein>
<dbReference type="EMBL" id="WMBA01000046">
    <property type="protein sequence ID" value="MTD57298.1"/>
    <property type="molecule type" value="Genomic_DNA"/>
</dbReference>
<evidence type="ECO:0000259" key="4">
    <source>
        <dbReference type="PROSITE" id="PS50995"/>
    </source>
</evidence>
<evidence type="ECO:0000256" key="1">
    <source>
        <dbReference type="ARBA" id="ARBA00023015"/>
    </source>
</evidence>
<dbReference type="OrthoDB" id="122135at2"/>
<comment type="caution">
    <text evidence="5">The sequence shown here is derived from an EMBL/GenBank/DDBJ whole genome shotgun (WGS) entry which is preliminary data.</text>
</comment>
<dbReference type="PROSITE" id="PS50995">
    <property type="entry name" value="HTH_MARR_2"/>
    <property type="match status" value="1"/>
</dbReference>
<accession>A0A6N7YZE6</accession>
<dbReference type="Proteomes" id="UP000440096">
    <property type="component" value="Unassembled WGS sequence"/>
</dbReference>
<dbReference type="PANTHER" id="PTHR42756">
    <property type="entry name" value="TRANSCRIPTIONAL REGULATOR, MARR"/>
    <property type="match status" value="1"/>
</dbReference>
<sequence>MRLALTERGLTANRAEVIYLLASEGTLVQRELAHALGCSLRHVTGLIDTLQHDGLVERRPHPSDRRAISVVLTGQGADTASWMADRRHDSARATLGDLPAADLAAFMRVADRILHRVTVPRGENGP</sequence>
<dbReference type="SUPFAM" id="SSF46785">
    <property type="entry name" value="Winged helix' DNA-binding domain"/>
    <property type="match status" value="1"/>
</dbReference>
<gene>
    <name evidence="5" type="ORF">GKO32_25465</name>
</gene>
<name>A0A6N7YZE6_9PSEU</name>